<evidence type="ECO:0000256" key="3">
    <source>
        <dbReference type="ARBA" id="ARBA00007931"/>
    </source>
</evidence>
<evidence type="ECO:0000256" key="10">
    <source>
        <dbReference type="ARBA" id="ARBA00023049"/>
    </source>
</evidence>
<comment type="cofactor">
    <cofactor evidence="1">
        <name>Zn(2+)</name>
        <dbReference type="ChEBI" id="CHEBI:29105"/>
    </cofactor>
</comment>
<dbReference type="Pfam" id="PF02163">
    <property type="entry name" value="Peptidase_M50"/>
    <property type="match status" value="1"/>
</dbReference>
<dbReference type="Proteomes" id="UP000035352">
    <property type="component" value="Chromosome"/>
</dbReference>
<keyword evidence="9 12" id="KW-1133">Transmembrane helix</keyword>
<gene>
    <name evidence="14" type="ORF">AAW51_3522</name>
</gene>
<evidence type="ECO:0000256" key="4">
    <source>
        <dbReference type="ARBA" id="ARBA00022670"/>
    </source>
</evidence>
<dbReference type="GO" id="GO:0006508">
    <property type="term" value="P:proteolysis"/>
    <property type="evidence" value="ECO:0007669"/>
    <property type="project" value="UniProtKB-KW"/>
</dbReference>
<feature type="domain" description="Peptidase M50" evidence="13">
    <location>
        <begin position="16"/>
        <end position="84"/>
    </location>
</feature>
<evidence type="ECO:0000256" key="9">
    <source>
        <dbReference type="ARBA" id="ARBA00022989"/>
    </source>
</evidence>
<keyword evidence="10" id="KW-0482">Metalloprotease</keyword>
<dbReference type="STRING" id="413882.AAW51_3522"/>
<evidence type="ECO:0000256" key="1">
    <source>
        <dbReference type="ARBA" id="ARBA00001947"/>
    </source>
</evidence>
<dbReference type="PATRIC" id="fig|413882.6.peg.3679"/>
<sequence length="593" mass="64915">MTVSLALWGLAFDWTFAAALVAVLLVHELGHALAMRVLGWKDMSMFFVPFVGAVVTGRTGEVPAWKQTLVLLAGPLPGLLAGSAALLYPPDGAAALPWWDEVAFLAVTVNLFNLLPITPLDGGRLVEIALFSRWPRLRLVFAAISVAGLGGLAWWLESMPLGAVALLLALALPHEWRAAKLEADADGSADGGRSLAQLCDQVQQRFSGLGLPRQLALVQSVQLRRRVRPPRRWESVATLLILAAAYTATLPLLKQAWPHHRAEDLEADARTPAQVAFDIAWDEYDMLSDDNAPADAKLRARQAALAADDLRHVDMQVLQAQALRHPERRLAIEALLEAGRDGERWELGDVLQAELDTLAHAAGQANAKERAVVLGDAIAWAERAAPTRFAPTVRTRLLWAEALDQAGDTPRAQALLAELTQRTLTADDCQCELREVVRARAWFALSHRQADQAIAVLEEPRFRDNLQQGEGRLAIDYAWALLLAGQTDRGLAVMRLAAVVKARPGRHDDAARRGAAPPEHVRNPLDLAFALSRAGRDDEARALLGQHHGRWHCTAAARGWLGYPIREPWQGERWRHLQETASRLCPTGHAAPS</sequence>
<evidence type="ECO:0000256" key="2">
    <source>
        <dbReference type="ARBA" id="ARBA00004141"/>
    </source>
</evidence>
<accession>A0A0G3BQF0</accession>
<dbReference type="PANTHER" id="PTHR39188">
    <property type="entry name" value="MEMBRANE-ASSOCIATED ZINC METALLOPROTEASE M50B"/>
    <property type="match status" value="1"/>
</dbReference>
<dbReference type="GO" id="GO:0016020">
    <property type="term" value="C:membrane"/>
    <property type="evidence" value="ECO:0007669"/>
    <property type="project" value="UniProtKB-SubCell"/>
</dbReference>
<evidence type="ECO:0000313" key="14">
    <source>
        <dbReference type="EMBL" id="AKJ30213.1"/>
    </source>
</evidence>
<evidence type="ECO:0000259" key="13">
    <source>
        <dbReference type="Pfam" id="PF02163"/>
    </source>
</evidence>
<evidence type="ECO:0000313" key="15">
    <source>
        <dbReference type="Proteomes" id="UP000035352"/>
    </source>
</evidence>
<name>A0A0G3BQF0_9BURK</name>
<keyword evidence="4" id="KW-0645">Protease</keyword>
<feature type="transmembrane region" description="Helical" evidence="12">
    <location>
        <begin position="139"/>
        <end position="172"/>
    </location>
</feature>
<reference evidence="14 15" key="1">
    <citation type="submission" date="2015-05" db="EMBL/GenBank/DDBJ databases">
        <authorList>
            <person name="Tang B."/>
            <person name="Yu Y."/>
        </authorList>
    </citation>
    <scope>NUCLEOTIDE SEQUENCE [LARGE SCALE GENOMIC DNA]</scope>
    <source>
        <strain evidence="14 15">DSM 7029</strain>
    </source>
</reference>
<dbReference type="KEGG" id="pbh:AAW51_3522"/>
<comment type="similarity">
    <text evidence="3">Belongs to the peptidase M50B family.</text>
</comment>
<evidence type="ECO:0000256" key="6">
    <source>
        <dbReference type="ARBA" id="ARBA00022723"/>
    </source>
</evidence>
<organism evidence="14 15">
    <name type="scientific">Caldimonas brevitalea</name>
    <dbReference type="NCBI Taxonomy" id="413882"/>
    <lineage>
        <taxon>Bacteria</taxon>
        <taxon>Pseudomonadati</taxon>
        <taxon>Pseudomonadota</taxon>
        <taxon>Betaproteobacteria</taxon>
        <taxon>Burkholderiales</taxon>
        <taxon>Sphaerotilaceae</taxon>
        <taxon>Caldimonas</taxon>
    </lineage>
</organism>
<feature type="transmembrane region" description="Helical" evidence="12">
    <location>
        <begin position="102"/>
        <end position="119"/>
    </location>
</feature>
<evidence type="ECO:0000256" key="5">
    <source>
        <dbReference type="ARBA" id="ARBA00022692"/>
    </source>
</evidence>
<keyword evidence="5 12" id="KW-0812">Transmembrane</keyword>
<keyword evidence="7" id="KW-0378">Hydrolase</keyword>
<feature type="transmembrane region" description="Helical" evidence="12">
    <location>
        <begin position="38"/>
        <end position="57"/>
    </location>
</feature>
<keyword evidence="11 12" id="KW-0472">Membrane</keyword>
<feature type="transmembrane region" description="Helical" evidence="12">
    <location>
        <begin position="6"/>
        <end position="26"/>
    </location>
</feature>
<dbReference type="GO" id="GO:0046872">
    <property type="term" value="F:metal ion binding"/>
    <property type="evidence" value="ECO:0007669"/>
    <property type="project" value="UniProtKB-KW"/>
</dbReference>
<evidence type="ECO:0000256" key="12">
    <source>
        <dbReference type="SAM" id="Phobius"/>
    </source>
</evidence>
<dbReference type="EMBL" id="CP011371">
    <property type="protein sequence ID" value="AKJ30213.1"/>
    <property type="molecule type" value="Genomic_DNA"/>
</dbReference>
<evidence type="ECO:0000256" key="8">
    <source>
        <dbReference type="ARBA" id="ARBA00022833"/>
    </source>
</evidence>
<protein>
    <recommendedName>
        <fullName evidence="13">Peptidase M50 domain-containing protein</fullName>
    </recommendedName>
</protein>
<keyword evidence="15" id="KW-1185">Reference proteome</keyword>
<comment type="subcellular location">
    <subcellularLocation>
        <location evidence="2">Membrane</location>
        <topology evidence="2">Multi-pass membrane protein</topology>
    </subcellularLocation>
</comment>
<evidence type="ECO:0000256" key="11">
    <source>
        <dbReference type="ARBA" id="ARBA00023136"/>
    </source>
</evidence>
<evidence type="ECO:0000256" key="7">
    <source>
        <dbReference type="ARBA" id="ARBA00022801"/>
    </source>
</evidence>
<dbReference type="GO" id="GO:0008237">
    <property type="term" value="F:metallopeptidase activity"/>
    <property type="evidence" value="ECO:0007669"/>
    <property type="project" value="UniProtKB-KW"/>
</dbReference>
<keyword evidence="6" id="KW-0479">Metal-binding</keyword>
<dbReference type="PANTHER" id="PTHR39188:SF3">
    <property type="entry name" value="STAGE IV SPORULATION PROTEIN FB"/>
    <property type="match status" value="1"/>
</dbReference>
<dbReference type="AlphaFoldDB" id="A0A0G3BQF0"/>
<dbReference type="InterPro" id="IPR008915">
    <property type="entry name" value="Peptidase_M50"/>
</dbReference>
<keyword evidence="8" id="KW-0862">Zinc</keyword>
<feature type="transmembrane region" description="Helical" evidence="12">
    <location>
        <begin position="69"/>
        <end position="90"/>
    </location>
</feature>
<proteinExistence type="inferred from homology"/>